<dbReference type="EMBL" id="JAGHQM010000439">
    <property type="protein sequence ID" value="KAH0561976.1"/>
    <property type="molecule type" value="Genomic_DNA"/>
</dbReference>
<proteinExistence type="predicted"/>
<protein>
    <submittedName>
        <fullName evidence="2">Uncharacterized protein</fullName>
    </submittedName>
</protein>
<evidence type="ECO:0000313" key="3">
    <source>
        <dbReference type="Proteomes" id="UP000750711"/>
    </source>
</evidence>
<reference evidence="2" key="1">
    <citation type="submission" date="2021-03" db="EMBL/GenBank/DDBJ databases">
        <title>Comparative genomics and phylogenomic investigation of the class Geoglossomycetes provide insights into ecological specialization and systematics.</title>
        <authorList>
            <person name="Melie T."/>
            <person name="Pirro S."/>
            <person name="Miller A.N."/>
            <person name="Quandt A."/>
        </authorList>
    </citation>
    <scope>NUCLEOTIDE SEQUENCE</scope>
    <source>
        <strain evidence="2">CAQ_001_2017</strain>
    </source>
</reference>
<evidence type="ECO:0000313" key="2">
    <source>
        <dbReference type="EMBL" id="KAH0561976.1"/>
    </source>
</evidence>
<organism evidence="2 3">
    <name type="scientific">Trichoglossum hirsutum</name>
    <dbReference type="NCBI Taxonomy" id="265104"/>
    <lineage>
        <taxon>Eukaryota</taxon>
        <taxon>Fungi</taxon>
        <taxon>Dikarya</taxon>
        <taxon>Ascomycota</taxon>
        <taxon>Pezizomycotina</taxon>
        <taxon>Geoglossomycetes</taxon>
        <taxon>Geoglossales</taxon>
        <taxon>Geoglossaceae</taxon>
        <taxon>Trichoglossum</taxon>
    </lineage>
</organism>
<accession>A0A9P8LDA4</accession>
<sequence length="142" mass="16216">MNIVTTVDSDLDAASMNETIRTLEEKANYKPWLTQTGLYLSHKDLQKVVSGKEPQLEPPVNSAGRSQDLKEESKELIKWTNKAEKSSYIISLPLKDGQLEHIDSMSDDNPKIILWSALRNPRSRRKSDRLAKGKRSQNVIRR</sequence>
<dbReference type="Proteomes" id="UP000750711">
    <property type="component" value="Unassembled WGS sequence"/>
</dbReference>
<name>A0A9P8LDA4_9PEZI</name>
<gene>
    <name evidence="2" type="ORF">GP486_003319</name>
</gene>
<keyword evidence="3" id="KW-1185">Reference proteome</keyword>
<comment type="caution">
    <text evidence="2">The sequence shown here is derived from an EMBL/GenBank/DDBJ whole genome shotgun (WGS) entry which is preliminary data.</text>
</comment>
<evidence type="ECO:0000256" key="1">
    <source>
        <dbReference type="SAM" id="MobiDB-lite"/>
    </source>
</evidence>
<feature type="region of interest" description="Disordered" evidence="1">
    <location>
        <begin position="50"/>
        <end position="69"/>
    </location>
</feature>
<dbReference type="AlphaFoldDB" id="A0A9P8LDA4"/>